<comment type="similarity">
    <text evidence="7">Belongs to the MraZ family.</text>
</comment>
<dbReference type="eggNOG" id="COG2001">
    <property type="taxonomic scope" value="Bacteria"/>
</dbReference>
<comment type="subcellular location">
    <subcellularLocation>
        <location evidence="7">Cytoplasm</location>
        <location evidence="7">Nucleoid</location>
    </subcellularLocation>
</comment>
<gene>
    <name evidence="7" type="primary">mraZ</name>
    <name evidence="9" type="ORF">EL17_05385</name>
</gene>
<dbReference type="RefSeq" id="WP_035071661.1">
    <property type="nucleotide sequence ID" value="NZ_JMIH01000014.1"/>
</dbReference>
<evidence type="ECO:0000256" key="4">
    <source>
        <dbReference type="ARBA" id="ARBA00023015"/>
    </source>
</evidence>
<dbReference type="GO" id="GO:2000143">
    <property type="term" value="P:negative regulation of DNA-templated transcription initiation"/>
    <property type="evidence" value="ECO:0007669"/>
    <property type="project" value="TreeGrafter"/>
</dbReference>
<evidence type="ECO:0000313" key="10">
    <source>
        <dbReference type="Proteomes" id="UP000027821"/>
    </source>
</evidence>
<sequence length="147" mass="16651">MASFISEFKCKLDPKGRLVLPAKFKAALPETLGNELVLRKGEDPCIVVYPGFEFKKIYNKVAALSEFNPQERKFKRQFLSGLAEAELDNSGRFLIVKHMLEYAGIDKEAILVGMGSNIEIWDPEKYQAYSSMDQDEYSGLAEKYLGQ</sequence>
<dbReference type="AlphaFoldDB" id="A0A074L3V8"/>
<evidence type="ECO:0000256" key="5">
    <source>
        <dbReference type="ARBA" id="ARBA00023125"/>
    </source>
</evidence>
<keyword evidence="4 7" id="KW-0805">Transcription regulation</keyword>
<dbReference type="NCBIfam" id="TIGR00242">
    <property type="entry name" value="division/cell wall cluster transcriptional repressor MraZ"/>
    <property type="match status" value="1"/>
</dbReference>
<accession>A0A074L3V8</accession>
<feature type="domain" description="SpoVT-AbrB" evidence="8">
    <location>
        <begin position="82"/>
        <end position="125"/>
    </location>
</feature>
<dbReference type="Gene3D" id="3.40.1550.20">
    <property type="entry name" value="Transcriptional regulator MraZ domain"/>
    <property type="match status" value="1"/>
</dbReference>
<dbReference type="CDD" id="cd16321">
    <property type="entry name" value="MraZ_C"/>
    <property type="match status" value="1"/>
</dbReference>
<dbReference type="HAMAP" id="MF_01008">
    <property type="entry name" value="MraZ"/>
    <property type="match status" value="1"/>
</dbReference>
<keyword evidence="3" id="KW-0677">Repeat</keyword>
<feature type="domain" description="SpoVT-AbrB" evidence="8">
    <location>
        <begin position="7"/>
        <end position="53"/>
    </location>
</feature>
<keyword evidence="5 7" id="KW-0238">DNA-binding</keyword>
<name>A0A074L3V8_9BACT</name>
<protein>
    <recommendedName>
        <fullName evidence="1 7">Transcriptional regulator MraZ</fullName>
    </recommendedName>
</protein>
<evidence type="ECO:0000313" key="9">
    <source>
        <dbReference type="EMBL" id="KEO75105.1"/>
    </source>
</evidence>
<dbReference type="GO" id="GO:0000976">
    <property type="term" value="F:transcription cis-regulatory region binding"/>
    <property type="evidence" value="ECO:0007669"/>
    <property type="project" value="TreeGrafter"/>
</dbReference>
<dbReference type="PANTHER" id="PTHR34701:SF1">
    <property type="entry name" value="TRANSCRIPTIONAL REGULATOR MRAZ"/>
    <property type="match status" value="1"/>
</dbReference>
<dbReference type="PROSITE" id="PS51740">
    <property type="entry name" value="SPOVT_ABRB"/>
    <property type="match status" value="2"/>
</dbReference>
<dbReference type="EMBL" id="JMIH01000014">
    <property type="protein sequence ID" value="KEO75105.1"/>
    <property type="molecule type" value="Genomic_DNA"/>
</dbReference>
<dbReference type="InterPro" id="IPR038619">
    <property type="entry name" value="MraZ_sf"/>
</dbReference>
<organism evidence="9 10">
    <name type="scientific">Anditalea andensis</name>
    <dbReference type="NCBI Taxonomy" id="1048983"/>
    <lineage>
        <taxon>Bacteria</taxon>
        <taxon>Pseudomonadati</taxon>
        <taxon>Bacteroidota</taxon>
        <taxon>Cytophagia</taxon>
        <taxon>Cytophagales</taxon>
        <taxon>Cytophagaceae</taxon>
        <taxon>Anditalea</taxon>
    </lineage>
</organism>
<dbReference type="InterPro" id="IPR035644">
    <property type="entry name" value="MraZ_C"/>
</dbReference>
<comment type="subunit">
    <text evidence="7">Forms oligomers.</text>
</comment>
<dbReference type="OrthoDB" id="9807753at2"/>
<dbReference type="InterPro" id="IPR035642">
    <property type="entry name" value="MraZ_N"/>
</dbReference>
<dbReference type="PANTHER" id="PTHR34701">
    <property type="entry name" value="TRANSCRIPTIONAL REGULATOR MRAZ"/>
    <property type="match status" value="1"/>
</dbReference>
<dbReference type="Proteomes" id="UP000027821">
    <property type="component" value="Unassembled WGS sequence"/>
</dbReference>
<dbReference type="STRING" id="1048983.EL17_05385"/>
<evidence type="ECO:0000256" key="3">
    <source>
        <dbReference type="ARBA" id="ARBA00022737"/>
    </source>
</evidence>
<dbReference type="SUPFAM" id="SSF89447">
    <property type="entry name" value="AbrB/MazE/MraZ-like"/>
    <property type="match status" value="1"/>
</dbReference>
<keyword evidence="10" id="KW-1185">Reference proteome</keyword>
<evidence type="ECO:0000259" key="8">
    <source>
        <dbReference type="PROSITE" id="PS51740"/>
    </source>
</evidence>
<dbReference type="CDD" id="cd16320">
    <property type="entry name" value="MraZ_N"/>
    <property type="match status" value="1"/>
</dbReference>
<dbReference type="InterPro" id="IPR037914">
    <property type="entry name" value="SpoVT-AbrB_sf"/>
</dbReference>
<dbReference type="InterPro" id="IPR020603">
    <property type="entry name" value="MraZ_dom"/>
</dbReference>
<dbReference type="InterPro" id="IPR003444">
    <property type="entry name" value="MraZ"/>
</dbReference>
<reference evidence="9 10" key="1">
    <citation type="submission" date="2014-04" db="EMBL/GenBank/DDBJ databases">
        <title>Characterization and application of a salt tolerant electro-active bacterium.</title>
        <authorList>
            <person name="Yang L."/>
            <person name="Wei S."/>
            <person name="Tay Q.X.M."/>
        </authorList>
    </citation>
    <scope>NUCLEOTIDE SEQUENCE [LARGE SCALE GENOMIC DNA]</scope>
    <source>
        <strain evidence="9 10">LY1</strain>
    </source>
</reference>
<dbReference type="GO" id="GO:0005737">
    <property type="term" value="C:cytoplasm"/>
    <property type="evidence" value="ECO:0007669"/>
    <property type="project" value="UniProtKB-UniRule"/>
</dbReference>
<dbReference type="GO" id="GO:0009295">
    <property type="term" value="C:nucleoid"/>
    <property type="evidence" value="ECO:0007669"/>
    <property type="project" value="UniProtKB-SubCell"/>
</dbReference>
<keyword evidence="2 7" id="KW-0963">Cytoplasm</keyword>
<dbReference type="Pfam" id="PF02381">
    <property type="entry name" value="MraZ"/>
    <property type="match status" value="2"/>
</dbReference>
<evidence type="ECO:0000256" key="6">
    <source>
        <dbReference type="ARBA" id="ARBA00023163"/>
    </source>
</evidence>
<dbReference type="GO" id="GO:0003700">
    <property type="term" value="F:DNA-binding transcription factor activity"/>
    <property type="evidence" value="ECO:0007669"/>
    <property type="project" value="UniProtKB-UniRule"/>
</dbReference>
<evidence type="ECO:0000256" key="2">
    <source>
        <dbReference type="ARBA" id="ARBA00022490"/>
    </source>
</evidence>
<keyword evidence="6 7" id="KW-0804">Transcription</keyword>
<dbReference type="InterPro" id="IPR007159">
    <property type="entry name" value="SpoVT-AbrB_dom"/>
</dbReference>
<evidence type="ECO:0000256" key="1">
    <source>
        <dbReference type="ARBA" id="ARBA00013860"/>
    </source>
</evidence>
<proteinExistence type="inferred from homology"/>
<evidence type="ECO:0000256" key="7">
    <source>
        <dbReference type="HAMAP-Rule" id="MF_01008"/>
    </source>
</evidence>
<comment type="caution">
    <text evidence="9">The sequence shown here is derived from an EMBL/GenBank/DDBJ whole genome shotgun (WGS) entry which is preliminary data.</text>
</comment>